<organism evidence="1">
    <name type="scientific">Picea sitchensis</name>
    <name type="common">Sitka spruce</name>
    <name type="synonym">Pinus sitchensis</name>
    <dbReference type="NCBI Taxonomy" id="3332"/>
    <lineage>
        <taxon>Eukaryota</taxon>
        <taxon>Viridiplantae</taxon>
        <taxon>Streptophyta</taxon>
        <taxon>Embryophyta</taxon>
        <taxon>Tracheophyta</taxon>
        <taxon>Spermatophyta</taxon>
        <taxon>Pinopsida</taxon>
        <taxon>Pinidae</taxon>
        <taxon>Conifers I</taxon>
        <taxon>Pinales</taxon>
        <taxon>Pinaceae</taxon>
        <taxon>Picea</taxon>
    </lineage>
</organism>
<protein>
    <submittedName>
        <fullName evidence="1">Uncharacterized protein</fullName>
    </submittedName>
</protein>
<gene>
    <name evidence="1" type="primary">orf06687</name>
    <name evidence="1" type="ORF">Q903MT_gene6633</name>
</gene>
<geneLocation type="mitochondrion" evidence="1"/>
<sequence length="50" mass="5404">MTILTLPFRTLSSISILIADSDDDSVPIQDYPILDYHSSSASVVLMFGAS</sequence>
<evidence type="ECO:0000313" key="1">
    <source>
        <dbReference type="EMBL" id="QHR92587.1"/>
    </source>
</evidence>
<reference evidence="1" key="1">
    <citation type="submission" date="2019-03" db="EMBL/GenBank/DDBJ databases">
        <title>Largest Complete Mitochondrial Genome of a Gymnosperm, Sitka Spruce (Picea sitchensis), Indicates Complex Physical Structure.</title>
        <authorList>
            <person name="Jackman S.D."/>
            <person name="Coombe L."/>
            <person name="Warren R."/>
            <person name="Kirk H."/>
            <person name="Trinh E."/>
            <person name="McLeod T."/>
            <person name="Pleasance S."/>
            <person name="Pandoh P."/>
            <person name="Zhao Y."/>
            <person name="Coope R."/>
            <person name="Bousquet J."/>
            <person name="Bohlmann J.C."/>
            <person name="Jones S.J.M."/>
            <person name="Birol I."/>
        </authorList>
    </citation>
    <scope>NUCLEOTIDE SEQUENCE</scope>
    <source>
        <strain evidence="1">Q903</strain>
    </source>
</reference>
<proteinExistence type="predicted"/>
<dbReference type="AlphaFoldDB" id="A0A6B9XSY4"/>
<accession>A0A6B9XSY4</accession>
<name>A0A6B9XSY4_PICSI</name>
<keyword evidence="1" id="KW-0496">Mitochondrion</keyword>
<dbReference type="EMBL" id="MK697705">
    <property type="protein sequence ID" value="QHR92587.1"/>
    <property type="molecule type" value="Genomic_DNA"/>
</dbReference>